<comment type="caution">
    <text evidence="2">The sequence shown here is derived from an EMBL/GenBank/DDBJ whole genome shotgun (WGS) entry which is preliminary data.</text>
</comment>
<dbReference type="EMBL" id="QJRN01000026">
    <property type="protein sequence ID" value="PYC29832.1"/>
    <property type="molecule type" value="Genomic_DNA"/>
</dbReference>
<sequence length="204" mass="22064">MPQAPQQLLFLPGASGNRQFWQPLAAQLRHPARQVHLGWPGFGDTPARADVQGMDDLVDLVLQHIDQPTALVAQSMGGIIAVRAALARPQLITHLVLSVTSGGVDMSDLGASNWRKDYTAAYPQLPRWFVDDRSNLGPRLGELPMPVLLLWGDCDPISPVAVGQRLARLLPQALLRIVPGADHDLGLSHATQAAQWLDQHLGAA</sequence>
<dbReference type="Proteomes" id="UP000248188">
    <property type="component" value="Unassembled WGS sequence"/>
</dbReference>
<dbReference type="InterPro" id="IPR029058">
    <property type="entry name" value="AB_hydrolase_fold"/>
</dbReference>
<dbReference type="Pfam" id="PF12697">
    <property type="entry name" value="Abhydrolase_6"/>
    <property type="match status" value="1"/>
</dbReference>
<dbReference type="GO" id="GO:0016787">
    <property type="term" value="F:hydrolase activity"/>
    <property type="evidence" value="ECO:0007669"/>
    <property type="project" value="UniProtKB-KW"/>
</dbReference>
<reference evidence="2 3" key="1">
    <citation type="submission" date="2018-06" db="EMBL/GenBank/DDBJ databases">
        <title>Pseudomonas diversity within urban Lake Michigan freshwaters.</title>
        <authorList>
            <person name="Batrich M."/>
            <person name="Hatzopoulos T."/>
            <person name="Putonti C."/>
        </authorList>
    </citation>
    <scope>NUCLEOTIDE SEQUENCE [LARGE SCALE GENOMIC DNA]</scope>
    <source>
        <strain evidence="2 3">MB-090624</strain>
    </source>
</reference>
<name>A0A9Q6N6M8_9PSED</name>
<dbReference type="Gene3D" id="3.40.50.1820">
    <property type="entry name" value="alpha/beta hydrolase"/>
    <property type="match status" value="2"/>
</dbReference>
<dbReference type="PANTHER" id="PTHR43689:SF8">
    <property type="entry name" value="ALPHA_BETA-HYDROLASES SUPERFAMILY PROTEIN"/>
    <property type="match status" value="1"/>
</dbReference>
<proteinExistence type="predicted"/>
<keyword evidence="2" id="KW-0378">Hydrolase</keyword>
<evidence type="ECO:0000313" key="3">
    <source>
        <dbReference type="Proteomes" id="UP000248188"/>
    </source>
</evidence>
<dbReference type="InterPro" id="IPR000073">
    <property type="entry name" value="AB_hydrolase_1"/>
</dbReference>
<dbReference type="RefSeq" id="WP_110653542.1">
    <property type="nucleotide sequence ID" value="NZ_QJRN01000026.1"/>
</dbReference>
<gene>
    <name evidence="2" type="ORF">DMX08_28815</name>
</gene>
<dbReference type="PANTHER" id="PTHR43689">
    <property type="entry name" value="HYDROLASE"/>
    <property type="match status" value="1"/>
</dbReference>
<organism evidence="2 3">
    <name type="scientific">Pseudomonas protegens</name>
    <dbReference type="NCBI Taxonomy" id="380021"/>
    <lineage>
        <taxon>Bacteria</taxon>
        <taxon>Pseudomonadati</taxon>
        <taxon>Pseudomonadota</taxon>
        <taxon>Gammaproteobacteria</taxon>
        <taxon>Pseudomonadales</taxon>
        <taxon>Pseudomonadaceae</taxon>
        <taxon>Pseudomonas</taxon>
    </lineage>
</organism>
<protein>
    <submittedName>
        <fullName evidence="2">Alpha/beta hydrolase</fullName>
    </submittedName>
</protein>
<evidence type="ECO:0000313" key="2">
    <source>
        <dbReference type="EMBL" id="PYC29832.1"/>
    </source>
</evidence>
<dbReference type="SUPFAM" id="SSF53474">
    <property type="entry name" value="alpha/beta-Hydrolases"/>
    <property type="match status" value="1"/>
</dbReference>
<feature type="domain" description="AB hydrolase-1" evidence="1">
    <location>
        <begin position="8"/>
        <end position="129"/>
    </location>
</feature>
<dbReference type="AlphaFoldDB" id="A0A9Q6N6M8"/>
<accession>A0A9Q6N6M8</accession>
<evidence type="ECO:0000259" key="1">
    <source>
        <dbReference type="Pfam" id="PF12697"/>
    </source>
</evidence>